<keyword evidence="11 13" id="KW-0324">Glycolysis</keyword>
<comment type="similarity">
    <text evidence="3 13">Belongs to the pyruvate kinase family.</text>
</comment>
<dbReference type="Gene3D" id="2.40.33.10">
    <property type="entry name" value="PK beta-barrel domain-like"/>
    <property type="match status" value="1"/>
</dbReference>
<gene>
    <name evidence="16" type="ORF">EEDITHA_LOCUS19734</name>
</gene>
<keyword evidence="17" id="KW-1185">Reference proteome</keyword>
<dbReference type="SUPFAM" id="SSF51621">
    <property type="entry name" value="Phosphoenolpyruvate/pyruvate domain"/>
    <property type="match status" value="1"/>
</dbReference>
<dbReference type="Gene3D" id="3.40.1380.20">
    <property type="entry name" value="Pyruvate kinase, C-terminal domain"/>
    <property type="match status" value="1"/>
</dbReference>
<accession>A0AAU9V5G7</accession>
<dbReference type="InterPro" id="IPR015793">
    <property type="entry name" value="Pyrv_Knase_brl"/>
</dbReference>
<keyword evidence="7" id="KW-0547">Nucleotide-binding</keyword>
<name>A0AAU9V5G7_EUPED</name>
<comment type="caution">
    <text evidence="16">The sequence shown here is derived from an EMBL/GenBank/DDBJ whole genome shotgun (WGS) entry which is preliminary data.</text>
</comment>
<dbReference type="InterPro" id="IPR015813">
    <property type="entry name" value="Pyrv/PenolPyrv_kinase-like_dom"/>
</dbReference>
<evidence type="ECO:0000256" key="12">
    <source>
        <dbReference type="ARBA" id="ARBA00023317"/>
    </source>
</evidence>
<evidence type="ECO:0000256" key="4">
    <source>
        <dbReference type="ARBA" id="ARBA00012142"/>
    </source>
</evidence>
<dbReference type="Pfam" id="PF00224">
    <property type="entry name" value="PK"/>
    <property type="match status" value="1"/>
</dbReference>
<evidence type="ECO:0000256" key="1">
    <source>
        <dbReference type="ARBA" id="ARBA00001958"/>
    </source>
</evidence>
<dbReference type="SUPFAM" id="SSF52935">
    <property type="entry name" value="PK C-terminal domain-like"/>
    <property type="match status" value="1"/>
</dbReference>
<dbReference type="AlphaFoldDB" id="A0AAU9V5G7"/>
<evidence type="ECO:0000259" key="14">
    <source>
        <dbReference type="Pfam" id="PF00224"/>
    </source>
</evidence>
<dbReference type="SUPFAM" id="SSF50800">
    <property type="entry name" value="PK beta-barrel domain-like"/>
    <property type="match status" value="1"/>
</dbReference>
<evidence type="ECO:0000256" key="3">
    <source>
        <dbReference type="ARBA" id="ARBA00008663"/>
    </source>
</evidence>
<evidence type="ECO:0000256" key="2">
    <source>
        <dbReference type="ARBA" id="ARBA00004997"/>
    </source>
</evidence>
<evidence type="ECO:0000256" key="6">
    <source>
        <dbReference type="ARBA" id="ARBA00022723"/>
    </source>
</evidence>
<evidence type="ECO:0000256" key="5">
    <source>
        <dbReference type="ARBA" id="ARBA00022679"/>
    </source>
</evidence>
<dbReference type="GO" id="GO:0016301">
    <property type="term" value="F:kinase activity"/>
    <property type="evidence" value="ECO:0007669"/>
    <property type="project" value="UniProtKB-KW"/>
</dbReference>
<dbReference type="Proteomes" id="UP001153954">
    <property type="component" value="Unassembled WGS sequence"/>
</dbReference>
<comment type="catalytic activity">
    <reaction evidence="13">
        <text>pyruvate + ATP = phosphoenolpyruvate + ADP + H(+)</text>
        <dbReference type="Rhea" id="RHEA:18157"/>
        <dbReference type="ChEBI" id="CHEBI:15361"/>
        <dbReference type="ChEBI" id="CHEBI:15378"/>
        <dbReference type="ChEBI" id="CHEBI:30616"/>
        <dbReference type="ChEBI" id="CHEBI:58702"/>
        <dbReference type="ChEBI" id="CHEBI:456216"/>
        <dbReference type="EC" id="2.7.1.40"/>
    </reaction>
</comment>
<sequence length="530" mass="60004">MWLKNPETICFKDIDFSKTSVLKQPPFRIRRCPVIITLADSHITAVDIQKLLEAGMNVAKFKMSSSTRGDKIRLLGKIDRAAQACSIKYNVTDWPVASCIELKTCVVKTGLLEFDSEFIILEKNSEVILTYDISYFNKCNAERIFVDNHFLVNDVKVGTEISLAADEIILKCIGVVDDKSIKCVVTKGGKLSNLCSVCTRHAKHSRPFITKKDTEIIRFALEYQIDTIIINYVRHPDTIKKIKHFVRTLKIKRPFILCGICTEEGLVNIDEILKETDGLILSREYLPYEIEKSQQYRLTQIQKWLAGKCLQAGKPLYISGGVFEHALKTGHFIDSEISDVTNALMDGVSGFILKECYEADLMVEVLKGINELCYTVEPLTISKTNFRRIIKEIKMPVNAAEATAISCVTAANQTNSRVIIVPTVSGKTIRLLHWLRPSSIIITVSTNIRVLRHLRNYRSVMPILYKGEQHSKWENNVTARVLLAVEYAVEKSWLLYGDTYVILQRGSEFSSFCDAVMIFNVSISSKPLIE</sequence>
<evidence type="ECO:0000259" key="15">
    <source>
        <dbReference type="Pfam" id="PF02887"/>
    </source>
</evidence>
<keyword evidence="10 13" id="KW-0460">Magnesium</keyword>
<proteinExistence type="inferred from homology"/>
<evidence type="ECO:0000256" key="10">
    <source>
        <dbReference type="ARBA" id="ARBA00022842"/>
    </source>
</evidence>
<keyword evidence="6" id="KW-0479">Metal-binding</keyword>
<evidence type="ECO:0000313" key="16">
    <source>
        <dbReference type="EMBL" id="CAH2105483.1"/>
    </source>
</evidence>
<dbReference type="GO" id="GO:0000287">
    <property type="term" value="F:magnesium ion binding"/>
    <property type="evidence" value="ECO:0007669"/>
    <property type="project" value="InterPro"/>
</dbReference>
<dbReference type="EMBL" id="CAKOGL010000028">
    <property type="protein sequence ID" value="CAH2105483.1"/>
    <property type="molecule type" value="Genomic_DNA"/>
</dbReference>
<dbReference type="EC" id="2.7.1.40" evidence="4 13"/>
<protein>
    <recommendedName>
        <fullName evidence="4 13">Pyruvate kinase</fullName>
        <ecNumber evidence="4 13">2.7.1.40</ecNumber>
    </recommendedName>
</protein>
<evidence type="ECO:0000313" key="17">
    <source>
        <dbReference type="Proteomes" id="UP001153954"/>
    </source>
</evidence>
<feature type="domain" description="Pyruvate kinase barrel" evidence="14">
    <location>
        <begin position="30"/>
        <end position="353"/>
    </location>
</feature>
<dbReference type="GO" id="GO:0005524">
    <property type="term" value="F:ATP binding"/>
    <property type="evidence" value="ECO:0007669"/>
    <property type="project" value="UniProtKB-KW"/>
</dbReference>
<dbReference type="InterPro" id="IPR040442">
    <property type="entry name" value="Pyrv_kinase-like_dom_sf"/>
</dbReference>
<dbReference type="InterPro" id="IPR001697">
    <property type="entry name" value="Pyr_Knase"/>
</dbReference>
<feature type="domain" description="Pyruvate kinase C-terminal" evidence="15">
    <location>
        <begin position="401"/>
        <end position="504"/>
    </location>
</feature>
<dbReference type="PANTHER" id="PTHR11817">
    <property type="entry name" value="PYRUVATE KINASE"/>
    <property type="match status" value="1"/>
</dbReference>
<dbReference type="InterPro" id="IPR036918">
    <property type="entry name" value="Pyrv_Knase_C_sf"/>
</dbReference>
<keyword evidence="5 13" id="KW-0808">Transferase</keyword>
<reference evidence="16" key="1">
    <citation type="submission" date="2022-03" db="EMBL/GenBank/DDBJ databases">
        <authorList>
            <person name="Tunstrom K."/>
        </authorList>
    </citation>
    <scope>NUCLEOTIDE SEQUENCE</scope>
</reference>
<evidence type="ECO:0000256" key="8">
    <source>
        <dbReference type="ARBA" id="ARBA00022777"/>
    </source>
</evidence>
<dbReference type="InterPro" id="IPR015806">
    <property type="entry name" value="Pyrv_Knase_insert_dom_sf"/>
</dbReference>
<dbReference type="GO" id="GO:0004743">
    <property type="term" value="F:pyruvate kinase activity"/>
    <property type="evidence" value="ECO:0007669"/>
    <property type="project" value="UniProtKB-EC"/>
</dbReference>
<evidence type="ECO:0000256" key="7">
    <source>
        <dbReference type="ARBA" id="ARBA00022741"/>
    </source>
</evidence>
<comment type="pathway">
    <text evidence="2 13">Carbohydrate degradation; glycolysis; pyruvate from D-glyceraldehyde 3-phosphate: step 5/5.</text>
</comment>
<dbReference type="Gene3D" id="3.20.20.60">
    <property type="entry name" value="Phosphoenolpyruvate-binding domains"/>
    <property type="match status" value="1"/>
</dbReference>
<dbReference type="InterPro" id="IPR011037">
    <property type="entry name" value="Pyrv_Knase-like_insert_dom_sf"/>
</dbReference>
<keyword evidence="8 13" id="KW-0418">Kinase</keyword>
<organism evidence="16 17">
    <name type="scientific">Euphydryas editha</name>
    <name type="common">Edith's checkerspot</name>
    <dbReference type="NCBI Taxonomy" id="104508"/>
    <lineage>
        <taxon>Eukaryota</taxon>
        <taxon>Metazoa</taxon>
        <taxon>Ecdysozoa</taxon>
        <taxon>Arthropoda</taxon>
        <taxon>Hexapoda</taxon>
        <taxon>Insecta</taxon>
        <taxon>Pterygota</taxon>
        <taxon>Neoptera</taxon>
        <taxon>Endopterygota</taxon>
        <taxon>Lepidoptera</taxon>
        <taxon>Glossata</taxon>
        <taxon>Ditrysia</taxon>
        <taxon>Papilionoidea</taxon>
        <taxon>Nymphalidae</taxon>
        <taxon>Nymphalinae</taxon>
        <taxon>Euphydryas</taxon>
    </lineage>
</organism>
<evidence type="ECO:0000256" key="13">
    <source>
        <dbReference type="RuleBase" id="RU000504"/>
    </source>
</evidence>
<evidence type="ECO:0000256" key="9">
    <source>
        <dbReference type="ARBA" id="ARBA00022840"/>
    </source>
</evidence>
<dbReference type="InterPro" id="IPR015795">
    <property type="entry name" value="Pyrv_Knase_C"/>
</dbReference>
<evidence type="ECO:0000256" key="11">
    <source>
        <dbReference type="ARBA" id="ARBA00023152"/>
    </source>
</evidence>
<dbReference type="GO" id="GO:0030955">
    <property type="term" value="F:potassium ion binding"/>
    <property type="evidence" value="ECO:0007669"/>
    <property type="project" value="InterPro"/>
</dbReference>
<dbReference type="PRINTS" id="PR01050">
    <property type="entry name" value="PYRUVTKNASE"/>
</dbReference>
<keyword evidence="12" id="KW-0670">Pyruvate</keyword>
<comment type="cofactor">
    <cofactor evidence="1">
        <name>K(+)</name>
        <dbReference type="ChEBI" id="CHEBI:29103"/>
    </cofactor>
</comment>
<dbReference type="Pfam" id="PF02887">
    <property type="entry name" value="PK_C"/>
    <property type="match status" value="1"/>
</dbReference>
<keyword evidence="9" id="KW-0067">ATP-binding</keyword>